<dbReference type="InterPro" id="IPR024088">
    <property type="entry name" value="Tyr-tRNA-ligase_bac-type"/>
</dbReference>
<evidence type="ECO:0000313" key="11">
    <source>
        <dbReference type="EMBL" id="USQ78385.1"/>
    </source>
</evidence>
<evidence type="ECO:0000259" key="10">
    <source>
        <dbReference type="SMART" id="SM00363"/>
    </source>
</evidence>
<dbReference type="PANTHER" id="PTHR11766:SF0">
    <property type="entry name" value="TYROSINE--TRNA LIGASE, MITOCHONDRIAL"/>
    <property type="match status" value="1"/>
</dbReference>
<dbReference type="InterPro" id="IPR002942">
    <property type="entry name" value="S4_RNA-bd"/>
</dbReference>
<name>A0ABY4YNM3_9MICO</name>
<keyword evidence="2 8" id="KW-0547">Nucleotide-binding</keyword>
<reference evidence="11" key="1">
    <citation type="submission" date="2022-06" db="EMBL/GenBank/DDBJ databases">
        <title>Ornithinimicrobium HY1793.</title>
        <authorList>
            <person name="Huang Y."/>
        </authorList>
    </citation>
    <scope>NUCLEOTIDE SEQUENCE</scope>
    <source>
        <strain evidence="11">HY1793</strain>
    </source>
</reference>
<dbReference type="EC" id="6.1.1.1" evidence="8"/>
<keyword evidence="6 8" id="KW-0030">Aminoacyl-tRNA synthetase</keyword>
<evidence type="ECO:0000256" key="2">
    <source>
        <dbReference type="ARBA" id="ARBA00022741"/>
    </source>
</evidence>
<evidence type="ECO:0000256" key="7">
    <source>
        <dbReference type="ARBA" id="ARBA00048248"/>
    </source>
</evidence>
<dbReference type="InterPro" id="IPR002305">
    <property type="entry name" value="aa-tRNA-synth_Ic"/>
</dbReference>
<comment type="subunit">
    <text evidence="8">Homodimer.</text>
</comment>
<dbReference type="Gene3D" id="3.10.290.10">
    <property type="entry name" value="RNA-binding S4 domain"/>
    <property type="match status" value="1"/>
</dbReference>
<comment type="subcellular location">
    <subcellularLocation>
        <location evidence="8">Cytoplasm</location>
    </subcellularLocation>
</comment>
<dbReference type="PROSITE" id="PS50889">
    <property type="entry name" value="S4"/>
    <property type="match status" value="1"/>
</dbReference>
<dbReference type="InterPro" id="IPR054608">
    <property type="entry name" value="SYY-like_C"/>
</dbReference>
<dbReference type="Pfam" id="PF22421">
    <property type="entry name" value="SYY_C-terminal"/>
    <property type="match status" value="1"/>
</dbReference>
<feature type="binding site" evidence="8">
    <location>
        <position position="233"/>
    </location>
    <ligand>
        <name>ATP</name>
        <dbReference type="ChEBI" id="CHEBI:30616"/>
    </ligand>
</feature>
<sequence length="421" mass="45494">MSDIFDELQWRGLVAQTTDESALRKALGEGPITVYCGFDPTAPSLHFGNLVQLVMLRHLQRAGHRVIVLVGGSTGLIGDPKPTSERLMKTKDQTAANVARIKALVRPFVDFEGDNAAILVDNLDWTAPMSALDFLRDIGQHFRVNQMIRKDAVAARLRSEAGISYTEFSYQILQALDYLHLFREHGCTLQTGGQDQWGNLTAGVDLVHRVEGETVHVMTTPLLTDENGQKYGKSEGNAVWLSADMTSPYAFYQYWINVPDSEASKLLKVFTARTPEEIADLERSTADTPHLREAQRVLAADVTTLVHGPEATAQVQAASQVLFGKGEPGQLDARTLADATAELPSGEVAVGASVVDALVATGLAESKGAARRLVGEGGVSINNVKVDDAEHVLAEADFLHGAIALLRRGRKNLAAAHKADA</sequence>
<evidence type="ECO:0000256" key="8">
    <source>
        <dbReference type="HAMAP-Rule" id="MF_02006"/>
    </source>
</evidence>
<proteinExistence type="inferred from homology"/>
<evidence type="ECO:0000256" key="4">
    <source>
        <dbReference type="ARBA" id="ARBA00022884"/>
    </source>
</evidence>
<keyword evidence="1 8" id="KW-0436">Ligase</keyword>
<dbReference type="CDD" id="cd00805">
    <property type="entry name" value="TyrRS_core"/>
    <property type="match status" value="1"/>
</dbReference>
<dbReference type="HAMAP" id="MF_02006">
    <property type="entry name" value="Tyr_tRNA_synth_type1"/>
    <property type="match status" value="1"/>
</dbReference>
<dbReference type="Pfam" id="PF00579">
    <property type="entry name" value="tRNA-synt_1b"/>
    <property type="match status" value="1"/>
</dbReference>
<feature type="binding site" evidence="8">
    <location>
        <position position="174"/>
    </location>
    <ligand>
        <name>L-tyrosine</name>
        <dbReference type="ChEBI" id="CHEBI:58315"/>
    </ligand>
</feature>
<dbReference type="RefSeq" id="WP_252591183.1">
    <property type="nucleotide sequence ID" value="NZ_CP099489.1"/>
</dbReference>
<dbReference type="Gene3D" id="1.10.240.10">
    <property type="entry name" value="Tyrosyl-Transfer RNA Synthetase"/>
    <property type="match status" value="1"/>
</dbReference>
<keyword evidence="8" id="KW-0963">Cytoplasm</keyword>
<dbReference type="SUPFAM" id="SSF55174">
    <property type="entry name" value="Alpha-L RNA-binding motif"/>
    <property type="match status" value="1"/>
</dbReference>
<evidence type="ECO:0000313" key="12">
    <source>
        <dbReference type="Proteomes" id="UP001056455"/>
    </source>
</evidence>
<dbReference type="EMBL" id="CP099489">
    <property type="protein sequence ID" value="USQ78385.1"/>
    <property type="molecule type" value="Genomic_DNA"/>
</dbReference>
<dbReference type="Proteomes" id="UP001056455">
    <property type="component" value="Chromosome"/>
</dbReference>
<comment type="function">
    <text evidence="8">Catalyzes the attachment of tyrosine to tRNA(Tyr) in a two-step reaction: tyrosine is first activated by ATP to form Tyr-AMP and then transferred to the acceptor end of tRNA(Tyr).</text>
</comment>
<dbReference type="NCBIfam" id="TIGR00234">
    <property type="entry name" value="tyrS"/>
    <property type="match status" value="1"/>
</dbReference>
<gene>
    <name evidence="8 11" type="primary">tyrS</name>
    <name evidence="11" type="ORF">NF556_12090</name>
</gene>
<feature type="short sequence motif" description="'KMSKS' region" evidence="8">
    <location>
        <begin position="230"/>
        <end position="234"/>
    </location>
</feature>
<comment type="catalytic activity">
    <reaction evidence="7 8">
        <text>tRNA(Tyr) + L-tyrosine + ATP = L-tyrosyl-tRNA(Tyr) + AMP + diphosphate + H(+)</text>
        <dbReference type="Rhea" id="RHEA:10220"/>
        <dbReference type="Rhea" id="RHEA-COMP:9706"/>
        <dbReference type="Rhea" id="RHEA-COMP:9707"/>
        <dbReference type="ChEBI" id="CHEBI:15378"/>
        <dbReference type="ChEBI" id="CHEBI:30616"/>
        <dbReference type="ChEBI" id="CHEBI:33019"/>
        <dbReference type="ChEBI" id="CHEBI:58315"/>
        <dbReference type="ChEBI" id="CHEBI:78442"/>
        <dbReference type="ChEBI" id="CHEBI:78536"/>
        <dbReference type="ChEBI" id="CHEBI:456215"/>
        <dbReference type="EC" id="6.1.1.1"/>
    </reaction>
</comment>
<dbReference type="SMART" id="SM00363">
    <property type="entry name" value="S4"/>
    <property type="match status" value="1"/>
</dbReference>
<dbReference type="PANTHER" id="PTHR11766">
    <property type="entry name" value="TYROSYL-TRNA SYNTHETASE"/>
    <property type="match status" value="1"/>
</dbReference>
<keyword evidence="4 9" id="KW-0694">RNA-binding</keyword>
<keyword evidence="3 8" id="KW-0067">ATP-binding</keyword>
<comment type="caution">
    <text evidence="8">Lacks conserved residue(s) required for the propagation of feature annotation.</text>
</comment>
<evidence type="ECO:0000256" key="5">
    <source>
        <dbReference type="ARBA" id="ARBA00022917"/>
    </source>
</evidence>
<feature type="domain" description="RNA-binding S4" evidence="10">
    <location>
        <begin position="353"/>
        <end position="414"/>
    </location>
</feature>
<dbReference type="InterPro" id="IPR002307">
    <property type="entry name" value="Tyr-tRNA-ligase"/>
</dbReference>
<comment type="similarity">
    <text evidence="8">Belongs to the class-I aminoacyl-tRNA synthetase family. TyrS type 1 subfamily.</text>
</comment>
<dbReference type="GO" id="GO:0004831">
    <property type="term" value="F:tyrosine-tRNA ligase activity"/>
    <property type="evidence" value="ECO:0007669"/>
    <property type="project" value="UniProtKB-EC"/>
</dbReference>
<evidence type="ECO:0000256" key="3">
    <source>
        <dbReference type="ARBA" id="ARBA00022840"/>
    </source>
</evidence>
<feature type="binding site" evidence="8">
    <location>
        <position position="170"/>
    </location>
    <ligand>
        <name>L-tyrosine</name>
        <dbReference type="ChEBI" id="CHEBI:58315"/>
    </ligand>
</feature>
<evidence type="ECO:0000256" key="9">
    <source>
        <dbReference type="PROSITE-ProRule" id="PRU00182"/>
    </source>
</evidence>
<accession>A0ABY4YNM3</accession>
<dbReference type="CDD" id="cd00165">
    <property type="entry name" value="S4"/>
    <property type="match status" value="1"/>
</dbReference>
<dbReference type="InterPro" id="IPR024107">
    <property type="entry name" value="Tyr-tRNA-ligase_bac_1"/>
</dbReference>
<evidence type="ECO:0000256" key="6">
    <source>
        <dbReference type="ARBA" id="ARBA00023146"/>
    </source>
</evidence>
<dbReference type="PRINTS" id="PR01040">
    <property type="entry name" value="TRNASYNTHTYR"/>
</dbReference>
<dbReference type="InterPro" id="IPR036986">
    <property type="entry name" value="S4_RNA-bd_sf"/>
</dbReference>
<dbReference type="InterPro" id="IPR014729">
    <property type="entry name" value="Rossmann-like_a/b/a_fold"/>
</dbReference>
<protein>
    <recommendedName>
        <fullName evidence="8">Tyrosine--tRNA ligase</fullName>
        <ecNumber evidence="8">6.1.1.1</ecNumber>
    </recommendedName>
    <alternativeName>
        <fullName evidence="8">Tyrosyl-tRNA synthetase</fullName>
        <shortName evidence="8">TyrRS</shortName>
    </alternativeName>
</protein>
<feature type="binding site" evidence="8">
    <location>
        <position position="35"/>
    </location>
    <ligand>
        <name>L-tyrosine</name>
        <dbReference type="ChEBI" id="CHEBI:58315"/>
    </ligand>
</feature>
<keyword evidence="5 8" id="KW-0648">Protein biosynthesis</keyword>
<organism evidence="11 12">
    <name type="scientific">Ornithinimicrobium faecis</name>
    <dbReference type="NCBI Taxonomy" id="2934158"/>
    <lineage>
        <taxon>Bacteria</taxon>
        <taxon>Bacillati</taxon>
        <taxon>Actinomycetota</taxon>
        <taxon>Actinomycetes</taxon>
        <taxon>Micrococcales</taxon>
        <taxon>Ornithinimicrobiaceae</taxon>
        <taxon>Ornithinimicrobium</taxon>
    </lineage>
</organism>
<keyword evidence="12" id="KW-1185">Reference proteome</keyword>
<dbReference type="Gene3D" id="3.40.50.620">
    <property type="entry name" value="HUPs"/>
    <property type="match status" value="1"/>
</dbReference>
<dbReference type="SUPFAM" id="SSF52374">
    <property type="entry name" value="Nucleotidylyl transferase"/>
    <property type="match status" value="1"/>
</dbReference>
<evidence type="ECO:0000256" key="1">
    <source>
        <dbReference type="ARBA" id="ARBA00022598"/>
    </source>
</evidence>